<reference evidence="2" key="1">
    <citation type="submission" date="2007-10" db="EMBL/GenBank/DDBJ databases">
        <title>Complete sequence of Methanococcus maripaludis C6.</title>
        <authorList>
            <consortium name="US DOE Joint Genome Institute"/>
            <person name="Copeland A."/>
            <person name="Lucas S."/>
            <person name="Lapidus A."/>
            <person name="Barry K."/>
            <person name="Glavina del Rio T."/>
            <person name="Dalin E."/>
            <person name="Tice H."/>
            <person name="Pitluck S."/>
            <person name="Clum A."/>
            <person name="Schmutz J."/>
            <person name="Larimer F."/>
            <person name="Land M."/>
            <person name="Hauser L."/>
            <person name="Kyrpides N."/>
            <person name="Mikhailova N."/>
            <person name="Sieprawska-Lupa M."/>
            <person name="Whitman W.B."/>
            <person name="Richardson P."/>
        </authorList>
    </citation>
    <scope>NUCLEOTIDE SEQUENCE [LARGE SCALE GENOMIC DNA]</scope>
    <source>
        <strain evidence="2">C6</strain>
    </source>
</reference>
<name>A9A7W2_METM6</name>
<dbReference type="AlphaFoldDB" id="A9A7W2"/>
<accession>A9A7W2</accession>
<sequence length="93" mass="11459">MKKFLKVGCLISKSIDPNFVLLLSWTMFFPFFLMHVIYRFPVWAAAREDMVKDLKRDLFWYEDLFLFGMWFWYLLKLGWRNKSCDKPNKNNNF</sequence>
<evidence type="ECO:0000313" key="2">
    <source>
        <dbReference type="EMBL" id="ABX00895.1"/>
    </source>
</evidence>
<feature type="transmembrane region" description="Helical" evidence="1">
    <location>
        <begin position="20"/>
        <end position="38"/>
    </location>
</feature>
<dbReference type="STRING" id="444158.MmarC6_0069"/>
<protein>
    <submittedName>
        <fullName evidence="2">Uncharacterized protein</fullName>
    </submittedName>
</protein>
<dbReference type="KEGG" id="mmx:MmarC6_0069"/>
<dbReference type="HOGENOM" id="CLU_2392917_0_0_2"/>
<dbReference type="EMBL" id="CP000867">
    <property type="protein sequence ID" value="ABX00895.1"/>
    <property type="molecule type" value="Genomic_DNA"/>
</dbReference>
<keyword evidence="1" id="KW-0472">Membrane</keyword>
<gene>
    <name evidence="2" type="ordered locus">MmarC6_0069</name>
</gene>
<keyword evidence="1" id="KW-1133">Transmembrane helix</keyword>
<evidence type="ECO:0000256" key="1">
    <source>
        <dbReference type="SAM" id="Phobius"/>
    </source>
</evidence>
<keyword evidence="1" id="KW-0812">Transmembrane</keyword>
<proteinExistence type="predicted"/>
<organism evidence="2">
    <name type="scientific">Methanococcus maripaludis (strain C6 / ATCC BAA-1332)</name>
    <dbReference type="NCBI Taxonomy" id="444158"/>
    <lineage>
        <taxon>Archaea</taxon>
        <taxon>Methanobacteriati</taxon>
        <taxon>Methanobacteriota</taxon>
        <taxon>Methanomada group</taxon>
        <taxon>Methanococci</taxon>
        <taxon>Methanococcales</taxon>
        <taxon>Methanococcaceae</taxon>
        <taxon>Methanococcus</taxon>
    </lineage>
</organism>
<feature type="transmembrane region" description="Helical" evidence="1">
    <location>
        <begin position="58"/>
        <end position="75"/>
    </location>
</feature>